<dbReference type="SUPFAM" id="SSF51735">
    <property type="entry name" value="NAD(P)-binding Rossmann-fold domains"/>
    <property type="match status" value="1"/>
</dbReference>
<evidence type="ECO:0000259" key="1">
    <source>
        <dbReference type="Pfam" id="PF01408"/>
    </source>
</evidence>
<sequence length="314" mass="35862">MKRFCMVGVGSIGTRHLKNLTALLRERGVEFQIDALRSSDRPLPAETAALLHRTYTRAEDLPGGYDAVFITNPTALHYAAMQACMDKTRHMFIEKPVFDRTDLDLGALRCKPDGVYYVACPLRYRRVIAYMKELTQQHPVFAARAICSTYLPDWRPGVDYRQTYSARRELGGGVGIDLIHEWDYLCYLFGRPNRVYALSGTYSDLEVTSDDLAVYIGQYDRLLVSLHLDYFGRFDRREVELYLPDDVVVGDLIRSEVRFLKSGKTAALPESRDDYQKREIACFLDMLEGRQENHNPLALAVDVLKITRGETGRA</sequence>
<reference evidence="3" key="2">
    <citation type="journal article" date="2021" name="PeerJ">
        <title>Extensive microbial diversity within the chicken gut microbiome revealed by metagenomics and culture.</title>
        <authorList>
            <person name="Gilroy R."/>
            <person name="Ravi A."/>
            <person name="Getino M."/>
            <person name="Pursley I."/>
            <person name="Horton D.L."/>
            <person name="Alikhan N.F."/>
            <person name="Baker D."/>
            <person name="Gharbi K."/>
            <person name="Hall N."/>
            <person name="Watson M."/>
            <person name="Adriaenssens E.M."/>
            <person name="Foster-Nyarko E."/>
            <person name="Jarju S."/>
            <person name="Secka A."/>
            <person name="Antonio M."/>
            <person name="Oren A."/>
            <person name="Chaudhuri R.R."/>
            <person name="La Ragione R."/>
            <person name="Hildebrand F."/>
            <person name="Pallen M.J."/>
        </authorList>
    </citation>
    <scope>NUCLEOTIDE SEQUENCE</scope>
    <source>
        <strain evidence="3">ChiGjej1B1-19959</strain>
    </source>
</reference>
<dbReference type="PANTHER" id="PTHR43377">
    <property type="entry name" value="BILIVERDIN REDUCTASE A"/>
    <property type="match status" value="1"/>
</dbReference>
<dbReference type="InterPro" id="IPR055170">
    <property type="entry name" value="GFO_IDH_MocA-like_dom"/>
</dbReference>
<dbReference type="AlphaFoldDB" id="A0A9D1LDQ4"/>
<comment type="caution">
    <text evidence="3">The sequence shown here is derived from an EMBL/GenBank/DDBJ whole genome shotgun (WGS) entry which is preliminary data.</text>
</comment>
<dbReference type="Proteomes" id="UP000824071">
    <property type="component" value="Unassembled WGS sequence"/>
</dbReference>
<evidence type="ECO:0000313" key="4">
    <source>
        <dbReference type="Proteomes" id="UP000824071"/>
    </source>
</evidence>
<feature type="domain" description="Gfo/Idh/MocA-like oxidoreductase N-terminal" evidence="1">
    <location>
        <begin position="3"/>
        <end position="98"/>
    </location>
</feature>
<proteinExistence type="predicted"/>
<gene>
    <name evidence="3" type="ORF">IAC53_04755</name>
</gene>
<dbReference type="Gene3D" id="3.30.360.10">
    <property type="entry name" value="Dihydrodipicolinate Reductase, domain 2"/>
    <property type="match status" value="1"/>
</dbReference>
<dbReference type="GO" id="GO:0000166">
    <property type="term" value="F:nucleotide binding"/>
    <property type="evidence" value="ECO:0007669"/>
    <property type="project" value="InterPro"/>
</dbReference>
<dbReference type="Gene3D" id="3.40.50.720">
    <property type="entry name" value="NAD(P)-binding Rossmann-like Domain"/>
    <property type="match status" value="1"/>
</dbReference>
<accession>A0A9D1LDQ4</accession>
<dbReference type="SUPFAM" id="SSF55347">
    <property type="entry name" value="Glyceraldehyde-3-phosphate dehydrogenase-like, C-terminal domain"/>
    <property type="match status" value="1"/>
</dbReference>
<dbReference type="EMBL" id="DVMW01000030">
    <property type="protein sequence ID" value="HIU35904.1"/>
    <property type="molecule type" value="Genomic_DNA"/>
</dbReference>
<dbReference type="InterPro" id="IPR000683">
    <property type="entry name" value="Gfo/Idh/MocA-like_OxRdtase_N"/>
</dbReference>
<name>A0A9D1LDQ4_9FIRM</name>
<reference evidence="3" key="1">
    <citation type="submission" date="2020-10" db="EMBL/GenBank/DDBJ databases">
        <authorList>
            <person name="Gilroy R."/>
        </authorList>
    </citation>
    <scope>NUCLEOTIDE SEQUENCE</scope>
    <source>
        <strain evidence="3">ChiGjej1B1-19959</strain>
    </source>
</reference>
<feature type="domain" description="GFO/IDH/MocA-like oxidoreductase" evidence="2">
    <location>
        <begin position="144"/>
        <end position="238"/>
    </location>
</feature>
<protein>
    <submittedName>
        <fullName evidence="3">Gfo/Idh/MocA family oxidoreductase</fullName>
    </submittedName>
</protein>
<organism evidence="3 4">
    <name type="scientific">Candidatus Fimenecus excrementigallinarum</name>
    <dbReference type="NCBI Taxonomy" id="2840816"/>
    <lineage>
        <taxon>Bacteria</taxon>
        <taxon>Bacillati</taxon>
        <taxon>Bacillota</taxon>
        <taxon>Clostridia</taxon>
        <taxon>Candidatus Fimenecus</taxon>
    </lineage>
</organism>
<dbReference type="InterPro" id="IPR051450">
    <property type="entry name" value="Gfo/Idh/MocA_Oxidoreductases"/>
</dbReference>
<evidence type="ECO:0000259" key="2">
    <source>
        <dbReference type="Pfam" id="PF22725"/>
    </source>
</evidence>
<evidence type="ECO:0000313" key="3">
    <source>
        <dbReference type="EMBL" id="HIU35904.1"/>
    </source>
</evidence>
<dbReference type="Pfam" id="PF01408">
    <property type="entry name" value="GFO_IDH_MocA"/>
    <property type="match status" value="1"/>
</dbReference>
<dbReference type="Pfam" id="PF22725">
    <property type="entry name" value="GFO_IDH_MocA_C3"/>
    <property type="match status" value="1"/>
</dbReference>
<dbReference type="InterPro" id="IPR036291">
    <property type="entry name" value="NAD(P)-bd_dom_sf"/>
</dbReference>
<dbReference type="PANTHER" id="PTHR43377:SF1">
    <property type="entry name" value="BILIVERDIN REDUCTASE A"/>
    <property type="match status" value="1"/>
</dbReference>